<proteinExistence type="predicted"/>
<dbReference type="Gene3D" id="1.10.150.60">
    <property type="entry name" value="ARID DNA-binding domain"/>
    <property type="match status" value="1"/>
</dbReference>
<name>A0A067CDQ3_SAPPC</name>
<dbReference type="PROSITE" id="PS51011">
    <property type="entry name" value="ARID"/>
    <property type="match status" value="1"/>
</dbReference>
<dbReference type="OrthoDB" id="338531at2759"/>
<dbReference type="GO" id="GO:0003677">
    <property type="term" value="F:DNA binding"/>
    <property type="evidence" value="ECO:0007669"/>
    <property type="project" value="InterPro"/>
</dbReference>
<dbReference type="InterPro" id="IPR001606">
    <property type="entry name" value="ARID_dom"/>
</dbReference>
<protein>
    <recommendedName>
        <fullName evidence="6">ARID domain-containing protein</fullName>
    </recommendedName>
</protein>
<keyword evidence="8" id="KW-1185">Reference proteome</keyword>
<evidence type="ECO:0000256" key="2">
    <source>
        <dbReference type="ARBA" id="ARBA00023015"/>
    </source>
</evidence>
<accession>A0A067CDQ3</accession>
<keyword evidence="3" id="KW-0804">Transcription</keyword>
<evidence type="ECO:0000259" key="6">
    <source>
        <dbReference type="PROSITE" id="PS51011"/>
    </source>
</evidence>
<keyword evidence="2" id="KW-0805">Transcription regulation</keyword>
<keyword evidence="4" id="KW-0539">Nucleus</keyword>
<feature type="region of interest" description="Disordered" evidence="5">
    <location>
        <begin position="376"/>
        <end position="408"/>
    </location>
</feature>
<dbReference type="InterPro" id="IPR011989">
    <property type="entry name" value="ARM-like"/>
</dbReference>
<evidence type="ECO:0000256" key="4">
    <source>
        <dbReference type="ARBA" id="ARBA00023242"/>
    </source>
</evidence>
<reference evidence="7 8" key="1">
    <citation type="journal article" date="2013" name="PLoS Genet.">
        <title>Distinctive expansion of potential virulence genes in the genome of the oomycete fish pathogen Saprolegnia parasitica.</title>
        <authorList>
            <person name="Jiang R.H."/>
            <person name="de Bruijn I."/>
            <person name="Haas B.J."/>
            <person name="Belmonte R."/>
            <person name="Lobach L."/>
            <person name="Christie J."/>
            <person name="van den Ackerveken G."/>
            <person name="Bottin A."/>
            <person name="Bulone V."/>
            <person name="Diaz-Moreno S.M."/>
            <person name="Dumas B."/>
            <person name="Fan L."/>
            <person name="Gaulin E."/>
            <person name="Govers F."/>
            <person name="Grenville-Briggs L.J."/>
            <person name="Horner N.R."/>
            <person name="Levin J.Z."/>
            <person name="Mammella M."/>
            <person name="Meijer H.J."/>
            <person name="Morris P."/>
            <person name="Nusbaum C."/>
            <person name="Oome S."/>
            <person name="Phillips A.J."/>
            <person name="van Rooyen D."/>
            <person name="Rzeszutek E."/>
            <person name="Saraiva M."/>
            <person name="Secombes C.J."/>
            <person name="Seidl M.F."/>
            <person name="Snel B."/>
            <person name="Stassen J.H."/>
            <person name="Sykes S."/>
            <person name="Tripathy S."/>
            <person name="van den Berg H."/>
            <person name="Vega-Arreguin J.C."/>
            <person name="Wawra S."/>
            <person name="Young S.K."/>
            <person name="Zeng Q."/>
            <person name="Dieguez-Uribeondo J."/>
            <person name="Russ C."/>
            <person name="Tyler B.M."/>
            <person name="van West P."/>
        </authorList>
    </citation>
    <scope>NUCLEOTIDE SEQUENCE [LARGE SCALE GENOMIC DNA]</scope>
    <source>
        <strain evidence="7 8">CBS 223.65</strain>
    </source>
</reference>
<dbReference type="EMBL" id="KK583209">
    <property type="protein sequence ID" value="KDO28889.1"/>
    <property type="molecule type" value="Genomic_DNA"/>
</dbReference>
<dbReference type="AlphaFoldDB" id="A0A067CDQ3"/>
<dbReference type="InterPro" id="IPR052406">
    <property type="entry name" value="Chromatin_Remodeling_Comp"/>
</dbReference>
<feature type="domain" description="ARID" evidence="6">
    <location>
        <begin position="19"/>
        <end position="115"/>
    </location>
</feature>
<dbReference type="InterPro" id="IPR036431">
    <property type="entry name" value="ARID_dom_sf"/>
</dbReference>
<organism evidence="7 8">
    <name type="scientific">Saprolegnia parasitica (strain CBS 223.65)</name>
    <dbReference type="NCBI Taxonomy" id="695850"/>
    <lineage>
        <taxon>Eukaryota</taxon>
        <taxon>Sar</taxon>
        <taxon>Stramenopiles</taxon>
        <taxon>Oomycota</taxon>
        <taxon>Saprolegniomycetes</taxon>
        <taxon>Saprolegniales</taxon>
        <taxon>Saprolegniaceae</taxon>
        <taxon>Saprolegnia</taxon>
    </lineage>
</organism>
<dbReference type="Proteomes" id="UP000030745">
    <property type="component" value="Unassembled WGS sequence"/>
</dbReference>
<dbReference type="SUPFAM" id="SSF48371">
    <property type="entry name" value="ARM repeat"/>
    <property type="match status" value="1"/>
</dbReference>
<evidence type="ECO:0000256" key="1">
    <source>
        <dbReference type="ARBA" id="ARBA00022853"/>
    </source>
</evidence>
<feature type="compositionally biased region" description="Acidic residues" evidence="5">
    <location>
        <begin position="378"/>
        <end position="402"/>
    </location>
</feature>
<dbReference type="SUPFAM" id="SSF46774">
    <property type="entry name" value="ARID-like"/>
    <property type="match status" value="1"/>
</dbReference>
<dbReference type="CDD" id="cd16100">
    <property type="entry name" value="ARID"/>
    <property type="match status" value="1"/>
</dbReference>
<dbReference type="Gene3D" id="1.25.10.10">
    <property type="entry name" value="Leucine-rich Repeat Variant"/>
    <property type="match status" value="1"/>
</dbReference>
<evidence type="ECO:0000256" key="3">
    <source>
        <dbReference type="ARBA" id="ARBA00023163"/>
    </source>
</evidence>
<keyword evidence="1" id="KW-0156">Chromatin regulator</keyword>
<dbReference type="VEuPathDB" id="FungiDB:SPRG_05760"/>
<dbReference type="Pfam" id="PF01388">
    <property type="entry name" value="ARID"/>
    <property type="match status" value="1"/>
</dbReference>
<dbReference type="GeneID" id="24128142"/>
<dbReference type="RefSeq" id="XP_012200433.1">
    <property type="nucleotide sequence ID" value="XM_012345043.1"/>
</dbReference>
<dbReference type="GO" id="GO:0006325">
    <property type="term" value="P:chromatin organization"/>
    <property type="evidence" value="ECO:0007669"/>
    <property type="project" value="UniProtKB-KW"/>
</dbReference>
<dbReference type="PANTHER" id="PTHR22970">
    <property type="entry name" value="AT-RICH INTERACTIVE DOMAIN-CONTAINING PROTEIN 2"/>
    <property type="match status" value="1"/>
</dbReference>
<evidence type="ECO:0000313" key="8">
    <source>
        <dbReference type="Proteomes" id="UP000030745"/>
    </source>
</evidence>
<dbReference type="STRING" id="695850.A0A067CDQ3"/>
<dbReference type="PANTHER" id="PTHR22970:SF14">
    <property type="entry name" value="AT-RICH INTERACTIVE DOMAIN-CONTAINING PROTEIN 2"/>
    <property type="match status" value="1"/>
</dbReference>
<dbReference type="InterPro" id="IPR016024">
    <property type="entry name" value="ARM-type_fold"/>
</dbReference>
<dbReference type="KEGG" id="spar:SPRG_05760"/>
<dbReference type="OMA" id="AQHPTCM"/>
<sequence>MQGTPQKQWVELQLLCRGHAGKNRILQSLLTFYTKALPALQQQPLPVVPDATLSIPRLLDIVQLYEEVVARGGASRVSEQNLWSTVATSMKLKMTAPALQQLYATWLGSFELQQVHGKAVHRPTQLETIATHPEIQATTSIRYTPLPMVTKRLKTHRQQLTDLGLLHRLVLALDSTLPDHIAWALNQLTVLSYGHASDTDCDIHFAHAPGLLDALCRQLPPPPTSPSLPASVRLFAATDPRDATQQHEHGLRVLNIVRNLSMVRENEAPLAAHATLRTWLFGTLKNASDDDETAAYAMDILVQVARAVTMRADEWDVVLRPLTASAPRRSVVLQSLDILANCLGDAARVAGVVAHARFPLALPCIVALLSRRRQDGHLDEDDDDTAGLYDDDDDDDDMDDGMDDGHDTALQEDLGYDVGLLPYLASSSRDLDASLSPTRAGDRVGANMGMVFVSRQAGATPDGKKADFQIRDLALQVLYYVASANDAMRLWIARQPDAMERLGALVASGRAETARLAVGLLSQLSLHAGTWPYLMALEPLLLRVATSDASLSDLVVNVMADVYGMNALP</sequence>
<evidence type="ECO:0000256" key="5">
    <source>
        <dbReference type="SAM" id="MobiDB-lite"/>
    </source>
</evidence>
<evidence type="ECO:0000313" key="7">
    <source>
        <dbReference type="EMBL" id="KDO28889.1"/>
    </source>
</evidence>
<gene>
    <name evidence="7" type="ORF">SPRG_05760</name>
</gene>